<accession>A0A975X8E2</accession>
<keyword evidence="1" id="KW-1133">Transmembrane helix</keyword>
<name>A0A975X8E2_9BURK</name>
<evidence type="ECO:0000313" key="2">
    <source>
        <dbReference type="EMBL" id="SOY62206.1"/>
    </source>
</evidence>
<proteinExistence type="predicted"/>
<dbReference type="EMBL" id="OFSN01000010">
    <property type="protein sequence ID" value="SOY62206.1"/>
    <property type="molecule type" value="Genomic_DNA"/>
</dbReference>
<sequence>MDKALTASALRSAAFGVAFRLIGVAFRFIGVAFRPCSRNPRHTRLSGSRTHFYLISTFFLRSRLWISCKSLALR</sequence>
<organism evidence="2 3">
    <name type="scientific">Cupriavidus taiwanensis</name>
    <dbReference type="NCBI Taxonomy" id="164546"/>
    <lineage>
        <taxon>Bacteria</taxon>
        <taxon>Pseudomonadati</taxon>
        <taxon>Pseudomonadota</taxon>
        <taxon>Betaproteobacteria</taxon>
        <taxon>Burkholderiales</taxon>
        <taxon>Burkholderiaceae</taxon>
        <taxon>Cupriavidus</taxon>
    </lineage>
</organism>
<dbReference type="AlphaFoldDB" id="A0A975X8E2"/>
<protein>
    <submittedName>
        <fullName evidence="2">Uncharacterized protein</fullName>
    </submittedName>
</protein>
<feature type="transmembrane region" description="Helical" evidence="1">
    <location>
        <begin position="12"/>
        <end position="33"/>
    </location>
</feature>
<reference evidence="2 3" key="1">
    <citation type="submission" date="2018-01" db="EMBL/GenBank/DDBJ databases">
        <authorList>
            <person name="Clerissi C."/>
        </authorList>
    </citation>
    <scope>NUCLEOTIDE SEQUENCE [LARGE SCALE GENOMIC DNA]</scope>
    <source>
        <strain evidence="2">Cupriavidus taiwanensis LMG 19430</strain>
    </source>
</reference>
<gene>
    <name evidence="2" type="ORF">CBM2586_A50451</name>
</gene>
<evidence type="ECO:0000256" key="1">
    <source>
        <dbReference type="SAM" id="Phobius"/>
    </source>
</evidence>
<keyword evidence="1" id="KW-0812">Transmembrane</keyword>
<dbReference type="Proteomes" id="UP000257016">
    <property type="component" value="Unassembled WGS sequence"/>
</dbReference>
<evidence type="ECO:0000313" key="3">
    <source>
        <dbReference type="Proteomes" id="UP000257016"/>
    </source>
</evidence>
<keyword evidence="1" id="KW-0472">Membrane</keyword>
<comment type="caution">
    <text evidence="2">The sequence shown here is derived from an EMBL/GenBank/DDBJ whole genome shotgun (WGS) entry which is preliminary data.</text>
</comment>